<evidence type="ECO:0000256" key="2">
    <source>
        <dbReference type="ARBA" id="ARBA00004193"/>
    </source>
</evidence>
<reference evidence="11" key="2">
    <citation type="journal article" date="2021" name="PeerJ">
        <title>Extensive microbial diversity within the chicken gut microbiome revealed by metagenomics and culture.</title>
        <authorList>
            <person name="Gilroy R."/>
            <person name="Ravi A."/>
            <person name="Getino M."/>
            <person name="Pursley I."/>
            <person name="Horton D.L."/>
            <person name="Alikhan N.F."/>
            <person name="Baker D."/>
            <person name="Gharbi K."/>
            <person name="Hall N."/>
            <person name="Watson M."/>
            <person name="Adriaenssens E.M."/>
            <person name="Foster-Nyarko E."/>
            <person name="Jarju S."/>
            <person name="Secka A."/>
            <person name="Antonio M."/>
            <person name="Oren A."/>
            <person name="Chaudhuri R.R."/>
            <person name="La Ragione R."/>
            <person name="Hildebrand F."/>
            <person name="Pallen M.J."/>
        </authorList>
    </citation>
    <scope>NUCLEOTIDE SEQUENCE</scope>
    <source>
        <strain evidence="11">ChiHcec3-6078</strain>
    </source>
</reference>
<reference evidence="11" key="1">
    <citation type="submission" date="2020-10" db="EMBL/GenBank/DDBJ databases">
        <authorList>
            <person name="Gilroy R."/>
        </authorList>
    </citation>
    <scope>NUCLEOTIDE SEQUENCE</scope>
    <source>
        <strain evidence="11">ChiHcec3-6078</strain>
    </source>
</reference>
<evidence type="ECO:0000256" key="7">
    <source>
        <dbReference type="ARBA" id="ARBA00023139"/>
    </source>
</evidence>
<keyword evidence="5" id="KW-0813">Transport</keyword>
<accession>A0A9D1I028</accession>
<feature type="signal peptide" evidence="9">
    <location>
        <begin position="1"/>
        <end position="23"/>
    </location>
</feature>
<feature type="domain" description="PBP" evidence="10">
    <location>
        <begin position="32"/>
        <end position="149"/>
    </location>
</feature>
<evidence type="ECO:0000256" key="4">
    <source>
        <dbReference type="ARBA" id="ARBA00011529"/>
    </source>
</evidence>
<dbReference type="SUPFAM" id="SSF53850">
    <property type="entry name" value="Periplasmic binding protein-like II"/>
    <property type="match status" value="2"/>
</dbReference>
<evidence type="ECO:0000256" key="9">
    <source>
        <dbReference type="SAM" id="SignalP"/>
    </source>
</evidence>
<comment type="similarity">
    <text evidence="3">Belongs to the PstS family.</text>
</comment>
<feature type="chain" id="PRO_5038845886" evidence="9">
    <location>
        <begin position="24"/>
        <end position="289"/>
    </location>
</feature>
<evidence type="ECO:0000256" key="1">
    <source>
        <dbReference type="ARBA" id="ARBA00002841"/>
    </source>
</evidence>
<dbReference type="Gene3D" id="3.40.190.10">
    <property type="entry name" value="Periplasmic binding protein-like II"/>
    <property type="match status" value="4"/>
</dbReference>
<evidence type="ECO:0000259" key="10">
    <source>
        <dbReference type="Pfam" id="PF12849"/>
    </source>
</evidence>
<evidence type="ECO:0000256" key="6">
    <source>
        <dbReference type="ARBA" id="ARBA00022729"/>
    </source>
</evidence>
<comment type="caution">
    <text evidence="11">The sequence shown here is derived from an EMBL/GenBank/DDBJ whole genome shotgun (WGS) entry which is preliminary data.</text>
</comment>
<proteinExistence type="inferred from homology"/>
<dbReference type="PANTHER" id="PTHR30570:SF1">
    <property type="entry name" value="PHOSPHATE-BINDING PROTEIN PSTS"/>
    <property type="match status" value="1"/>
</dbReference>
<evidence type="ECO:0000313" key="12">
    <source>
        <dbReference type="Proteomes" id="UP000824090"/>
    </source>
</evidence>
<feature type="domain" description="PBP" evidence="10">
    <location>
        <begin position="173"/>
        <end position="285"/>
    </location>
</feature>
<dbReference type="InterPro" id="IPR024370">
    <property type="entry name" value="PBP_domain"/>
</dbReference>
<keyword evidence="8" id="KW-0449">Lipoprotein</keyword>
<dbReference type="GO" id="GO:0005886">
    <property type="term" value="C:plasma membrane"/>
    <property type="evidence" value="ECO:0007669"/>
    <property type="project" value="UniProtKB-SubCell"/>
</dbReference>
<evidence type="ECO:0000256" key="5">
    <source>
        <dbReference type="ARBA" id="ARBA00022592"/>
    </source>
</evidence>
<sequence>MKKSKLTKLITVGLSAIMIFTLASCGGGDSSEGEDITVISREEGSGTRDAFTELTGVLEDDVDRTVDTAEISNSTSVVIQSVAGNTAAIGYISLGSLDDTVKAVTVDGVEATVDNVKSGDYALQRPFNIVTNGEVSELAQDFINYIMSSDGQAVIEEEGYISVNEDAEPYSGSGMSGTVTLAGSTSVSPVMEVLADRYNEINPDAVIEIQQTGSGAGIQSTIEGACDIGMASRALEDEEASQGLESQEIALDGIAVIVNNENSVENLTTEQIMQIFIGEITNWADVAAE</sequence>
<keyword evidence="6 9" id="KW-0732">Signal</keyword>
<organism evidence="11 12">
    <name type="scientific">Candidatus Allocopromorpha excrementigallinarum</name>
    <dbReference type="NCBI Taxonomy" id="2840742"/>
    <lineage>
        <taxon>Bacteria</taxon>
        <taxon>Bacillati</taxon>
        <taxon>Bacillota</taxon>
        <taxon>Clostridia</taxon>
        <taxon>Eubacteriales</taxon>
        <taxon>Eubacteriaceae</taxon>
        <taxon>Eubacteriaceae incertae sedis</taxon>
        <taxon>Candidatus Allocopromorpha</taxon>
    </lineage>
</organism>
<dbReference type="Pfam" id="PF12849">
    <property type="entry name" value="PBP_like_2"/>
    <property type="match status" value="2"/>
</dbReference>
<dbReference type="AlphaFoldDB" id="A0A9D1I028"/>
<dbReference type="PANTHER" id="PTHR30570">
    <property type="entry name" value="PERIPLASMIC PHOSPHATE BINDING COMPONENT OF PHOSPHATE ABC TRANSPORTER"/>
    <property type="match status" value="1"/>
</dbReference>
<dbReference type="Proteomes" id="UP000824090">
    <property type="component" value="Unassembled WGS sequence"/>
</dbReference>
<keyword evidence="5" id="KW-0592">Phosphate transport</keyword>
<protein>
    <submittedName>
        <fullName evidence="11">Substrate-binding domain-containing protein</fullName>
    </submittedName>
</protein>
<dbReference type="EMBL" id="DVMP01000095">
    <property type="protein sequence ID" value="HIU25891.1"/>
    <property type="molecule type" value="Genomic_DNA"/>
</dbReference>
<name>A0A9D1I028_9FIRM</name>
<dbReference type="PROSITE" id="PS51257">
    <property type="entry name" value="PROKAR_LIPOPROTEIN"/>
    <property type="match status" value="1"/>
</dbReference>
<evidence type="ECO:0000256" key="3">
    <source>
        <dbReference type="ARBA" id="ARBA00008725"/>
    </source>
</evidence>
<evidence type="ECO:0000256" key="8">
    <source>
        <dbReference type="ARBA" id="ARBA00023288"/>
    </source>
</evidence>
<keyword evidence="7" id="KW-0564">Palmitate</keyword>
<comment type="subunit">
    <text evidence="4">The complex is composed of two ATP-binding proteins (PstB), two transmembrane proteins (PstC and PstA) and a solute-binding protein (PstS).</text>
</comment>
<dbReference type="GO" id="GO:0006817">
    <property type="term" value="P:phosphate ion transport"/>
    <property type="evidence" value="ECO:0007669"/>
    <property type="project" value="UniProtKB-KW"/>
</dbReference>
<gene>
    <name evidence="11" type="ORF">IAC50_05290</name>
</gene>
<comment type="function">
    <text evidence="1">Part of the ABC transporter complex PstSACB involved in phosphate import.</text>
</comment>
<comment type="subcellular location">
    <subcellularLocation>
        <location evidence="2">Cell membrane</location>
        <topology evidence="2">Lipid-anchor</topology>
    </subcellularLocation>
</comment>
<evidence type="ECO:0000313" key="11">
    <source>
        <dbReference type="EMBL" id="HIU25891.1"/>
    </source>
</evidence>
<dbReference type="InterPro" id="IPR050811">
    <property type="entry name" value="Phosphate_ABC_transporter"/>
</dbReference>